<reference evidence="3" key="1">
    <citation type="journal article" date="2019" name="Int. J. Syst. Evol. Microbiol.">
        <title>The Global Catalogue of Microorganisms (GCM) 10K type strain sequencing project: providing services to taxonomists for standard genome sequencing and annotation.</title>
        <authorList>
            <consortium name="The Broad Institute Genomics Platform"/>
            <consortium name="The Broad Institute Genome Sequencing Center for Infectious Disease"/>
            <person name="Wu L."/>
            <person name="Ma J."/>
        </authorList>
    </citation>
    <scope>NUCLEOTIDE SEQUENCE [LARGE SCALE GENOMIC DNA]</scope>
    <source>
        <strain evidence="3">KCTC 33842</strain>
    </source>
</reference>
<dbReference type="Pfam" id="PF24684">
    <property type="entry name" value="Vgb_lyase"/>
    <property type="match status" value="1"/>
</dbReference>
<dbReference type="PANTHER" id="PTHR40274:SF3">
    <property type="entry name" value="VIRGINIAMYCIN B LYASE"/>
    <property type="match status" value="1"/>
</dbReference>
<dbReference type="Proteomes" id="UP001597475">
    <property type="component" value="Unassembled WGS sequence"/>
</dbReference>
<evidence type="ECO:0000256" key="1">
    <source>
        <dbReference type="SAM" id="SignalP"/>
    </source>
</evidence>
<gene>
    <name evidence="2" type="ORF">ACFSR9_01140</name>
</gene>
<dbReference type="SUPFAM" id="SSF101898">
    <property type="entry name" value="NHL repeat"/>
    <property type="match status" value="1"/>
</dbReference>
<accession>A0ABW5NYB5</accession>
<keyword evidence="1" id="KW-0732">Signal</keyword>
<feature type="signal peptide" evidence="1">
    <location>
        <begin position="1"/>
        <end position="41"/>
    </location>
</feature>
<name>A0ABW5NYB5_9DEIO</name>
<dbReference type="EMBL" id="JBHUMK010000007">
    <property type="protein sequence ID" value="MFD2608046.1"/>
    <property type="molecule type" value="Genomic_DNA"/>
</dbReference>
<proteinExistence type="predicted"/>
<sequence>MTRSLTAYHPRPKGGATAPFTLGTALLAASLLLASCGGPSAPPATTPGTGTNTAGRAALSVTASTPVLTTNLNAPTQLRVAGVAPADVTVQVTGAPESLTVKVGAGVADGAATVLPLTVTGTAPEGTAVQMNVTAGGRAASLTLPVTAFERVIIPASSGEAYAASSIGTGRGGQLTLVASPNGAASAEARHSLLHFDPAARTLTAQAVNIAQDQETILSHAVTPDGTGWVSVSATSARGVSLINLRTQQTFRPGVPDLPSRLNVTPDGSLWFMAPSVSALVRLNPAGTITRVPMDPGAEWLTAGADGRLYLGRSGAAPAILALDPVSGEQNTYPVTLVRQSQPGNLTAAPDGTLWFIEGTTSTVVHLDPRTQKQTPLTLPGTDPRPSRLAALPDGTVWVMDGREKVLHRVQGGRVTLTLPLPRDPAGQVLVPDALGGTADSRLVFTAGGALYLQQ</sequence>
<dbReference type="InterPro" id="IPR051344">
    <property type="entry name" value="Vgb"/>
</dbReference>
<evidence type="ECO:0000313" key="2">
    <source>
        <dbReference type="EMBL" id="MFD2608046.1"/>
    </source>
</evidence>
<feature type="chain" id="PRO_5045812250" description="Streptogramin lyase" evidence="1">
    <location>
        <begin position="42"/>
        <end position="455"/>
    </location>
</feature>
<dbReference type="InterPro" id="IPR015943">
    <property type="entry name" value="WD40/YVTN_repeat-like_dom_sf"/>
</dbReference>
<evidence type="ECO:0008006" key="4">
    <source>
        <dbReference type="Google" id="ProtNLM"/>
    </source>
</evidence>
<protein>
    <recommendedName>
        <fullName evidence="4">Streptogramin lyase</fullName>
    </recommendedName>
</protein>
<dbReference type="PANTHER" id="PTHR40274">
    <property type="entry name" value="VIRGINIAMYCIN B LYASE"/>
    <property type="match status" value="1"/>
</dbReference>
<keyword evidence="3" id="KW-1185">Reference proteome</keyword>
<comment type="caution">
    <text evidence="2">The sequence shown here is derived from an EMBL/GenBank/DDBJ whole genome shotgun (WGS) entry which is preliminary data.</text>
</comment>
<evidence type="ECO:0000313" key="3">
    <source>
        <dbReference type="Proteomes" id="UP001597475"/>
    </source>
</evidence>
<dbReference type="RefSeq" id="WP_386842241.1">
    <property type="nucleotide sequence ID" value="NZ_JBHUMK010000007.1"/>
</dbReference>
<dbReference type="Gene3D" id="2.130.10.10">
    <property type="entry name" value="YVTN repeat-like/Quinoprotein amine dehydrogenase"/>
    <property type="match status" value="1"/>
</dbReference>
<organism evidence="2 3">
    <name type="scientific">Deinococcus taklimakanensis</name>
    <dbReference type="NCBI Taxonomy" id="536443"/>
    <lineage>
        <taxon>Bacteria</taxon>
        <taxon>Thermotogati</taxon>
        <taxon>Deinococcota</taxon>
        <taxon>Deinococci</taxon>
        <taxon>Deinococcales</taxon>
        <taxon>Deinococcaceae</taxon>
        <taxon>Deinococcus</taxon>
    </lineage>
</organism>